<evidence type="ECO:0000313" key="4">
    <source>
        <dbReference type="EMBL" id="KAK2975034.1"/>
    </source>
</evidence>
<keyword evidence="1" id="KW-0378">Hydrolase</keyword>
<dbReference type="Pfam" id="PF13976">
    <property type="entry name" value="gag_pre-integrs"/>
    <property type="match status" value="1"/>
</dbReference>
<feature type="domain" description="GAG-pre-integrase" evidence="2">
    <location>
        <begin position="60"/>
        <end position="127"/>
    </location>
</feature>
<gene>
    <name evidence="4" type="ORF">RJ640_023931</name>
</gene>
<dbReference type="GO" id="GO:0006508">
    <property type="term" value="P:proteolysis"/>
    <property type="evidence" value="ECO:0007669"/>
    <property type="project" value="UniProtKB-KW"/>
</dbReference>
<keyword evidence="1" id="KW-0645">Protease</keyword>
<evidence type="ECO:0000259" key="2">
    <source>
        <dbReference type="Pfam" id="PF13976"/>
    </source>
</evidence>
<feature type="domain" description="Retrovirus-related Pol polyprotein from transposon TNT 1-94-like beta-barrel" evidence="3">
    <location>
        <begin position="2"/>
        <end position="33"/>
    </location>
</feature>
<dbReference type="AlphaFoldDB" id="A0AA88QQ68"/>
<proteinExistence type="predicted"/>
<protein>
    <recommendedName>
        <fullName evidence="6">GAG-pre-integrase domain-containing protein</fullName>
    </recommendedName>
</protein>
<keyword evidence="5" id="KW-1185">Reference proteome</keyword>
<dbReference type="Proteomes" id="UP001187471">
    <property type="component" value="Unassembled WGS sequence"/>
</dbReference>
<dbReference type="PANTHER" id="PTHR42648">
    <property type="entry name" value="TRANSPOSASE, PUTATIVE-RELATED"/>
    <property type="match status" value="1"/>
</dbReference>
<dbReference type="PANTHER" id="PTHR42648:SF28">
    <property type="entry name" value="TRANSPOSON-ENCODED PROTEIN WITH RIBONUCLEASE H-LIKE AND RETROVIRUS ZINC FINGER-LIKE DOMAINS"/>
    <property type="match status" value="1"/>
</dbReference>
<dbReference type="InterPro" id="IPR025724">
    <property type="entry name" value="GAG-pre-integrase_dom"/>
</dbReference>
<comment type="caution">
    <text evidence="4">The sequence shown here is derived from an EMBL/GenBank/DDBJ whole genome shotgun (WGS) entry which is preliminary data.</text>
</comment>
<dbReference type="Pfam" id="PF22936">
    <property type="entry name" value="Pol_BBD"/>
    <property type="match status" value="1"/>
</dbReference>
<evidence type="ECO:0000256" key="1">
    <source>
        <dbReference type="ARBA" id="ARBA00022670"/>
    </source>
</evidence>
<sequence length="177" mass="19454">MYDGIVRTLTDVRHVPELRKNLISLGMLDSNGCSYRTTGGVMRIMKGALVVNKGFKQNSLYLLEGSTITGAAVVASCSDIDFDTTKLLHMRLGHMSEMGMDVLSKQGLLGSKKTRKLNSCEHCVFGKKCKVKFSRAAGTTKGTMDYIHSELWGPSTVLSKGGGRYMLTFIDDFSRKV</sequence>
<reference evidence="4" key="1">
    <citation type="submission" date="2022-12" db="EMBL/GenBank/DDBJ databases">
        <title>Draft genome assemblies for two species of Escallonia (Escalloniales).</title>
        <authorList>
            <person name="Chanderbali A."/>
            <person name="Dervinis C."/>
            <person name="Anghel I."/>
            <person name="Soltis D."/>
            <person name="Soltis P."/>
            <person name="Zapata F."/>
        </authorList>
    </citation>
    <scope>NUCLEOTIDE SEQUENCE</scope>
    <source>
        <strain evidence="4">UCBG92.1500</strain>
        <tissue evidence="4">Leaf</tissue>
    </source>
</reference>
<dbReference type="EMBL" id="JAVXUO010002249">
    <property type="protein sequence ID" value="KAK2975034.1"/>
    <property type="molecule type" value="Genomic_DNA"/>
</dbReference>
<dbReference type="InterPro" id="IPR039537">
    <property type="entry name" value="Retrotran_Ty1/copia-like"/>
</dbReference>
<dbReference type="GO" id="GO:0008233">
    <property type="term" value="F:peptidase activity"/>
    <property type="evidence" value="ECO:0007669"/>
    <property type="project" value="UniProtKB-KW"/>
</dbReference>
<organism evidence="4 5">
    <name type="scientific">Escallonia rubra</name>
    <dbReference type="NCBI Taxonomy" id="112253"/>
    <lineage>
        <taxon>Eukaryota</taxon>
        <taxon>Viridiplantae</taxon>
        <taxon>Streptophyta</taxon>
        <taxon>Embryophyta</taxon>
        <taxon>Tracheophyta</taxon>
        <taxon>Spermatophyta</taxon>
        <taxon>Magnoliopsida</taxon>
        <taxon>eudicotyledons</taxon>
        <taxon>Gunneridae</taxon>
        <taxon>Pentapetalae</taxon>
        <taxon>asterids</taxon>
        <taxon>campanulids</taxon>
        <taxon>Escalloniales</taxon>
        <taxon>Escalloniaceae</taxon>
        <taxon>Escallonia</taxon>
    </lineage>
</organism>
<evidence type="ECO:0008006" key="6">
    <source>
        <dbReference type="Google" id="ProtNLM"/>
    </source>
</evidence>
<evidence type="ECO:0000259" key="3">
    <source>
        <dbReference type="Pfam" id="PF22936"/>
    </source>
</evidence>
<evidence type="ECO:0000313" key="5">
    <source>
        <dbReference type="Proteomes" id="UP001187471"/>
    </source>
</evidence>
<accession>A0AA88QQ68</accession>
<name>A0AA88QQ68_9ASTE</name>
<dbReference type="InterPro" id="IPR054722">
    <property type="entry name" value="PolX-like_BBD"/>
</dbReference>